<feature type="non-terminal residue" evidence="2">
    <location>
        <position position="1"/>
    </location>
</feature>
<reference evidence="2" key="2">
    <citation type="journal article" date="2021" name="PeerJ">
        <title>Extensive microbial diversity within the chicken gut microbiome revealed by metagenomics and culture.</title>
        <authorList>
            <person name="Gilroy R."/>
            <person name="Ravi A."/>
            <person name="Getino M."/>
            <person name="Pursley I."/>
            <person name="Horton D.L."/>
            <person name="Alikhan N.F."/>
            <person name="Baker D."/>
            <person name="Gharbi K."/>
            <person name="Hall N."/>
            <person name="Watson M."/>
            <person name="Adriaenssens E.M."/>
            <person name="Foster-Nyarko E."/>
            <person name="Jarju S."/>
            <person name="Secka A."/>
            <person name="Antonio M."/>
            <person name="Oren A."/>
            <person name="Chaudhuri R.R."/>
            <person name="La Ragione R."/>
            <person name="Hildebrand F."/>
            <person name="Pallen M.J."/>
        </authorList>
    </citation>
    <scope>NUCLEOTIDE SEQUENCE</scope>
    <source>
        <strain evidence="2">B1-3475</strain>
    </source>
</reference>
<dbReference type="InterPro" id="IPR032616">
    <property type="entry name" value="DUF4886"/>
</dbReference>
<organism evidence="2 3">
    <name type="scientific">Candidatus Cryptobacteroides intestinigallinarum</name>
    <dbReference type="NCBI Taxonomy" id="2840767"/>
    <lineage>
        <taxon>Bacteria</taxon>
        <taxon>Pseudomonadati</taxon>
        <taxon>Bacteroidota</taxon>
        <taxon>Bacteroidia</taxon>
        <taxon>Bacteroidales</taxon>
        <taxon>Candidatus Cryptobacteroides</taxon>
    </lineage>
</organism>
<accession>A0A9D9MZ85</accession>
<dbReference type="Pfam" id="PF16227">
    <property type="entry name" value="DUF4886"/>
    <property type="match status" value="1"/>
</dbReference>
<evidence type="ECO:0000313" key="2">
    <source>
        <dbReference type="EMBL" id="MBO8455060.1"/>
    </source>
</evidence>
<dbReference type="GO" id="GO:0016788">
    <property type="term" value="F:hydrolase activity, acting on ester bonds"/>
    <property type="evidence" value="ECO:0007669"/>
    <property type="project" value="UniProtKB-ARBA"/>
</dbReference>
<proteinExistence type="predicted"/>
<sequence>YYILSQAYHDNAQIGSGSASAITWTDHVGMWDVVAAFGMKVMEDVEFDGIISTGAMLENLRTTSLNNELGLTRDGYHMDYGLARYGASCAVFEALISPVYDIFLDGNTYRYNNSGTGTTPVTDANAPIALEAARNALEHPFTITDMSSK</sequence>
<comment type="caution">
    <text evidence="2">The sequence shown here is derived from an EMBL/GenBank/DDBJ whole genome shotgun (WGS) entry which is preliminary data.</text>
</comment>
<dbReference type="Gene3D" id="3.40.50.1110">
    <property type="entry name" value="SGNH hydrolase"/>
    <property type="match status" value="1"/>
</dbReference>
<dbReference type="AlphaFoldDB" id="A0A9D9MZ85"/>
<dbReference type="EMBL" id="JADIMK010000011">
    <property type="protein sequence ID" value="MBO8455060.1"/>
    <property type="molecule type" value="Genomic_DNA"/>
</dbReference>
<reference evidence="2" key="1">
    <citation type="submission" date="2020-10" db="EMBL/GenBank/DDBJ databases">
        <authorList>
            <person name="Gilroy R."/>
        </authorList>
    </citation>
    <scope>NUCLEOTIDE SEQUENCE</scope>
    <source>
        <strain evidence="2">B1-3475</strain>
    </source>
</reference>
<dbReference type="Proteomes" id="UP000823617">
    <property type="component" value="Unassembled WGS sequence"/>
</dbReference>
<dbReference type="InterPro" id="IPR036514">
    <property type="entry name" value="SGNH_hydro_sf"/>
</dbReference>
<name>A0A9D9MZ85_9BACT</name>
<evidence type="ECO:0000313" key="3">
    <source>
        <dbReference type="Proteomes" id="UP000823617"/>
    </source>
</evidence>
<evidence type="ECO:0000259" key="1">
    <source>
        <dbReference type="Pfam" id="PF16227"/>
    </source>
</evidence>
<feature type="domain" description="DUF4886" evidence="1">
    <location>
        <begin position="30"/>
        <end position="97"/>
    </location>
</feature>
<protein>
    <submittedName>
        <fullName evidence="2">DUF4886 domain-containing protein</fullName>
    </submittedName>
</protein>
<gene>
    <name evidence="2" type="ORF">IAC08_01475</name>
</gene>